<dbReference type="Proteomes" id="UP000663836">
    <property type="component" value="Unassembled WGS sequence"/>
</dbReference>
<evidence type="ECO:0000313" key="2">
    <source>
        <dbReference type="EMBL" id="CAF3840651.1"/>
    </source>
</evidence>
<dbReference type="AlphaFoldDB" id="A0A819DX31"/>
<organism evidence="2 3">
    <name type="scientific">Rotaria sordida</name>
    <dbReference type="NCBI Taxonomy" id="392033"/>
    <lineage>
        <taxon>Eukaryota</taxon>
        <taxon>Metazoa</taxon>
        <taxon>Spiralia</taxon>
        <taxon>Gnathifera</taxon>
        <taxon>Rotifera</taxon>
        <taxon>Eurotatoria</taxon>
        <taxon>Bdelloidea</taxon>
        <taxon>Philodinida</taxon>
        <taxon>Philodinidae</taxon>
        <taxon>Rotaria</taxon>
    </lineage>
</organism>
<feature type="transmembrane region" description="Helical" evidence="1">
    <location>
        <begin position="243"/>
        <end position="268"/>
    </location>
</feature>
<gene>
    <name evidence="2" type="ORF">JBS370_LOCUS17629</name>
</gene>
<keyword evidence="1" id="KW-0472">Membrane</keyword>
<sequence length="376" mass="43775">SNTIFEKMFGKFLNNCISYEVRSIYLTEPRLSNKEIYEALENAWRQSNNNFPIKISSEFFIDSSYLTNKNQTLTRLIYTINSNTLRIIQPLTNSIHLSNIYTDIPYKRSTIYVENKTLNSTISSMINKALRLSWSKANSYFFSSNDVFIPSINTVLCEKNIEIFSNGQIKIDYLIGLRYGDIGDYSQPSEQIYSQIFNETSLATLVHLRYMARNSNEVLLNNDQTPLIPFDSRSSSPFDAPEWWMILIFVIAILIIWLILCLICYIYFRKRSTNRYHHKISKRPTRQMDILAREQDHYLRPSLSSLAFDGPYVESFDSSADDHQKISTRTISSQPELQVRRLSEQDWPHFAMHNPYGGWPSVLLNSPSHSTDSNRP</sequence>
<evidence type="ECO:0000313" key="3">
    <source>
        <dbReference type="Proteomes" id="UP000663836"/>
    </source>
</evidence>
<dbReference type="EMBL" id="CAJOBD010001914">
    <property type="protein sequence ID" value="CAF3840651.1"/>
    <property type="molecule type" value="Genomic_DNA"/>
</dbReference>
<proteinExistence type="predicted"/>
<comment type="caution">
    <text evidence="2">The sequence shown here is derived from an EMBL/GenBank/DDBJ whole genome shotgun (WGS) entry which is preliminary data.</text>
</comment>
<accession>A0A819DX31</accession>
<keyword evidence="1" id="KW-1133">Transmembrane helix</keyword>
<name>A0A819DX31_9BILA</name>
<evidence type="ECO:0000256" key="1">
    <source>
        <dbReference type="SAM" id="Phobius"/>
    </source>
</evidence>
<protein>
    <submittedName>
        <fullName evidence="2">Uncharacterized protein</fullName>
    </submittedName>
</protein>
<feature type="non-terminal residue" evidence="2">
    <location>
        <position position="1"/>
    </location>
</feature>
<keyword evidence="1" id="KW-0812">Transmembrane</keyword>
<reference evidence="2" key="1">
    <citation type="submission" date="2021-02" db="EMBL/GenBank/DDBJ databases">
        <authorList>
            <person name="Nowell W R."/>
        </authorList>
    </citation>
    <scope>NUCLEOTIDE SEQUENCE</scope>
</reference>